<dbReference type="GeneID" id="77944045"/>
<evidence type="ECO:0000313" key="1">
    <source>
        <dbReference type="EMBL" id="QZA70640.1"/>
    </source>
</evidence>
<keyword evidence="2" id="KW-1185">Reference proteome</keyword>
<dbReference type="Proteomes" id="UP000827517">
    <property type="component" value="Segment"/>
</dbReference>
<dbReference type="KEGG" id="vg:77944045"/>
<dbReference type="EMBL" id="MZ501267">
    <property type="protein sequence ID" value="QZA70640.1"/>
    <property type="molecule type" value="Genomic_DNA"/>
</dbReference>
<dbReference type="RefSeq" id="YP_010667919.1">
    <property type="nucleotide sequence ID" value="NC_070952.1"/>
</dbReference>
<gene>
    <name evidence="1" type="primary">165</name>
    <name evidence="1" type="ORF">AH04_165</name>
</gene>
<evidence type="ECO:0000313" key="2">
    <source>
        <dbReference type="Proteomes" id="UP000827517"/>
    </source>
</evidence>
<accession>A0AAE7X0M9</accession>
<reference evidence="1" key="1">
    <citation type="submission" date="2021-07" db="EMBL/GenBank/DDBJ databases">
        <authorList>
            <person name="Roth S.J."/>
            <person name="Krukonis G.P."/>
            <person name="Delesalle V.A."/>
        </authorList>
    </citation>
    <scope>NUCLEOTIDE SEQUENCE</scope>
</reference>
<name>A0AAE7X0M9_9CAUD</name>
<organism evidence="1 2">
    <name type="scientific">Erwinia phage AH04</name>
    <dbReference type="NCBI Taxonomy" id="2869569"/>
    <lineage>
        <taxon>Viruses</taxon>
        <taxon>Duplodnaviria</taxon>
        <taxon>Heunggongvirae</taxon>
        <taxon>Uroviricota</taxon>
        <taxon>Caudoviricetes</taxon>
        <taxon>Chimalliviridae</taxon>
        <taxon>Meadowvirus</taxon>
        <taxon>Meadowvirus AH04</taxon>
    </lineage>
</organism>
<proteinExistence type="predicted"/>
<protein>
    <submittedName>
        <fullName evidence="1">Uncharacterized protein</fullName>
    </submittedName>
</protein>
<sequence length="117" mass="13939">MSDIDKHTQGIKLPKSTRYLLSVLKEESLHFIKAGQFLKHAEINKSKFKAMSKRRQKVYMGFFTSMYNYNTGKLADRRRYKERFIRGLPIYSVVDEPTLAPFNRFWEAWAAHLFEDK</sequence>